<accession>A0A430ACE5</accession>
<organism evidence="1 2">
    <name type="scientific">Vagococcus fessus</name>
    <dbReference type="NCBI Taxonomy" id="120370"/>
    <lineage>
        <taxon>Bacteria</taxon>
        <taxon>Bacillati</taxon>
        <taxon>Bacillota</taxon>
        <taxon>Bacilli</taxon>
        <taxon>Lactobacillales</taxon>
        <taxon>Enterococcaceae</taxon>
        <taxon>Vagococcus</taxon>
    </lineage>
</organism>
<dbReference type="Proteomes" id="UP000287101">
    <property type="component" value="Unassembled WGS sequence"/>
</dbReference>
<comment type="caution">
    <text evidence="1">The sequence shown here is derived from an EMBL/GenBank/DDBJ whole genome shotgun (WGS) entry which is preliminary data.</text>
</comment>
<proteinExistence type="predicted"/>
<reference evidence="1 2" key="1">
    <citation type="submission" date="2017-05" db="EMBL/GenBank/DDBJ databases">
        <title>Vagococcus spp. assemblies.</title>
        <authorList>
            <person name="Gulvik C.A."/>
        </authorList>
    </citation>
    <scope>NUCLEOTIDE SEQUENCE [LARGE SCALE GENOMIC DNA]</scope>
    <source>
        <strain evidence="1 2">CCUG 41755</strain>
    </source>
</reference>
<dbReference type="EMBL" id="NGJY01000001">
    <property type="protein sequence ID" value="RSU04884.1"/>
    <property type="molecule type" value="Genomic_DNA"/>
</dbReference>
<protein>
    <submittedName>
        <fullName evidence="1">Uncharacterized protein</fullName>
    </submittedName>
</protein>
<evidence type="ECO:0000313" key="2">
    <source>
        <dbReference type="Proteomes" id="UP000287101"/>
    </source>
</evidence>
<evidence type="ECO:0000313" key="1">
    <source>
        <dbReference type="EMBL" id="RSU04884.1"/>
    </source>
</evidence>
<dbReference type="AlphaFoldDB" id="A0A430ACE5"/>
<keyword evidence="2" id="KW-1185">Reference proteome</keyword>
<sequence>MIKLFGKKKPKVQYLNYDSYGEELDLNLMSDSVIIKVENGLGHLKTTATQIDGEEGLSLELNGTKVLLAESDANADETAVKSIEDYANLINPERIVTKSDDYRMMMNEEEATFDDLLKVNEGIFGMLASGFYKISLKTIFPTYGQKELFSSEIKTKELKASADTYYSSVEGDAIFADKRLAYMLPTQNEETISDKCLESYRNKAYLGRGLIMSFTGFLGGLLDGHHKATVAYERGIPLECLTIEALTDQRALRLKSSQLKVLGVKPQAFPTPQSIPTIEEYAQIYSFINDLGLTSHREVGLLYRRILNGEQLLSSSEFDALIAYCHLYYEKALIELYPIALELQYKNSRKKYFSYVTQINNESSVDEILYDYLKKDQRSCPETTKECEGYFGRKLKVNNSYDLNSTFEKSDQPDSVFSSRSMLPLLALLKMDEAN</sequence>
<name>A0A430ACE5_9ENTE</name>
<gene>
    <name evidence="1" type="ORF">CBF31_02365</name>
</gene>
<dbReference type="OrthoDB" id="2200480at2"/>
<dbReference type="RefSeq" id="WP_126830595.1">
    <property type="nucleotide sequence ID" value="NZ_CBCRYB010000012.1"/>
</dbReference>